<organism evidence="3 4">
    <name type="scientific">Candidatus Bacteroides avicola</name>
    <dbReference type="NCBI Taxonomy" id="2838468"/>
    <lineage>
        <taxon>Bacteria</taxon>
        <taxon>Pseudomonadati</taxon>
        <taxon>Bacteroidota</taxon>
        <taxon>Bacteroidia</taxon>
        <taxon>Bacteroidales</taxon>
        <taxon>Bacteroidaceae</taxon>
        <taxon>Bacteroides</taxon>
    </lineage>
</organism>
<keyword evidence="1" id="KW-0472">Membrane</keyword>
<evidence type="ECO:0000313" key="4">
    <source>
        <dbReference type="Proteomes" id="UP000823862"/>
    </source>
</evidence>
<reference evidence="3" key="1">
    <citation type="journal article" date="2021" name="PeerJ">
        <title>Extensive microbial diversity within the chicken gut microbiome revealed by metagenomics and culture.</title>
        <authorList>
            <person name="Gilroy R."/>
            <person name="Ravi A."/>
            <person name="Getino M."/>
            <person name="Pursley I."/>
            <person name="Horton D.L."/>
            <person name="Alikhan N.F."/>
            <person name="Baker D."/>
            <person name="Gharbi K."/>
            <person name="Hall N."/>
            <person name="Watson M."/>
            <person name="Adriaenssens E.M."/>
            <person name="Foster-Nyarko E."/>
            <person name="Jarju S."/>
            <person name="Secka A."/>
            <person name="Antonio M."/>
            <person name="Oren A."/>
            <person name="Chaudhuri R.R."/>
            <person name="La Ragione R."/>
            <person name="Hildebrand F."/>
            <person name="Pallen M.J."/>
        </authorList>
    </citation>
    <scope>NUCLEOTIDE SEQUENCE</scope>
    <source>
        <strain evidence="3">ChiHjej12B11-9795</strain>
    </source>
</reference>
<evidence type="ECO:0000313" key="3">
    <source>
        <dbReference type="EMBL" id="HJA84664.1"/>
    </source>
</evidence>
<dbReference type="Gene3D" id="1.20.144.10">
    <property type="entry name" value="Phosphatidic acid phosphatase type 2/haloperoxidase"/>
    <property type="match status" value="1"/>
</dbReference>
<feature type="transmembrane region" description="Helical" evidence="1">
    <location>
        <begin position="21"/>
        <end position="40"/>
    </location>
</feature>
<reference evidence="3" key="2">
    <citation type="submission" date="2021-04" db="EMBL/GenBank/DDBJ databases">
        <authorList>
            <person name="Gilroy R."/>
        </authorList>
    </citation>
    <scope>NUCLEOTIDE SEQUENCE</scope>
    <source>
        <strain evidence="3">ChiHjej12B11-9795</strain>
    </source>
</reference>
<accession>A0A9D2KV02</accession>
<sequence>MALDIFKRVETYKGLFAIEKISLIYNLLTSVLIVFLYDRMDHPDQMLWDRALIALVTFVLMYLYRLAPCKFSAFVRVVIQMSLLSYWYPDTFEFNRLFPNLDHVFAAAEQALFGGQPAVWFSHCLPQMWVSEPLNLGYFFYYPMMLIIVLWYFICRYDLLEKISFVIITSFFIYYLIYIFVPVAGPQFYFPAIGADNVSQGIFPAIGDYFNHHQELLPGPGYEHGFFYSLVESSQQVGERPTAAFPSSHVGISTILMIMAWRGSRWLFACLMPFYLLLCGATVYIQAHYVIDAIAGFFSAFVLYWAVTWMFKKWFARPGGWTGSYMSSVDGSL</sequence>
<gene>
    <name evidence="3" type="ORF">H9950_00430</name>
</gene>
<evidence type="ECO:0000259" key="2">
    <source>
        <dbReference type="Pfam" id="PF14378"/>
    </source>
</evidence>
<feature type="transmembrane region" description="Helical" evidence="1">
    <location>
        <begin position="163"/>
        <end position="181"/>
    </location>
</feature>
<comment type="caution">
    <text evidence="3">The sequence shown here is derived from an EMBL/GenBank/DDBJ whole genome shotgun (WGS) entry which is preliminary data.</text>
</comment>
<feature type="transmembrane region" description="Helical" evidence="1">
    <location>
        <begin position="136"/>
        <end position="154"/>
    </location>
</feature>
<dbReference type="Pfam" id="PF14378">
    <property type="entry name" value="PAP2_3"/>
    <property type="match status" value="1"/>
</dbReference>
<dbReference type="SUPFAM" id="SSF48317">
    <property type="entry name" value="Acid phosphatase/Vanadium-dependent haloperoxidase"/>
    <property type="match status" value="1"/>
</dbReference>
<dbReference type="InterPro" id="IPR036938">
    <property type="entry name" value="PAP2/HPO_sf"/>
</dbReference>
<name>A0A9D2KV02_9BACE</name>
<feature type="transmembrane region" description="Helical" evidence="1">
    <location>
        <begin position="293"/>
        <end position="311"/>
    </location>
</feature>
<evidence type="ECO:0000256" key="1">
    <source>
        <dbReference type="SAM" id="Phobius"/>
    </source>
</evidence>
<keyword evidence="1" id="KW-1133">Transmembrane helix</keyword>
<dbReference type="InterPro" id="IPR026841">
    <property type="entry name" value="Aur1/Ipt1"/>
</dbReference>
<feature type="domain" description="Inositolphosphotransferase Aur1/Ipt1" evidence="2">
    <location>
        <begin position="108"/>
        <end position="305"/>
    </location>
</feature>
<feature type="transmembrane region" description="Helical" evidence="1">
    <location>
        <begin position="46"/>
        <end position="64"/>
    </location>
</feature>
<keyword evidence="1" id="KW-0812">Transmembrane</keyword>
<dbReference type="GO" id="GO:0016020">
    <property type="term" value="C:membrane"/>
    <property type="evidence" value="ECO:0007669"/>
    <property type="project" value="UniProtKB-SubCell"/>
</dbReference>
<protein>
    <submittedName>
        <fullName evidence="3">Phosphatase PAP2 family protein</fullName>
    </submittedName>
</protein>
<dbReference type="AlphaFoldDB" id="A0A9D2KV02"/>
<proteinExistence type="predicted"/>
<dbReference type="EMBL" id="DWZI01000002">
    <property type="protein sequence ID" value="HJA84664.1"/>
    <property type="molecule type" value="Genomic_DNA"/>
</dbReference>
<dbReference type="Proteomes" id="UP000823862">
    <property type="component" value="Unassembled WGS sequence"/>
</dbReference>
<feature type="transmembrane region" description="Helical" evidence="1">
    <location>
        <begin position="266"/>
        <end position="287"/>
    </location>
</feature>